<proteinExistence type="predicted"/>
<comment type="caution">
    <text evidence="2">The sequence shown here is derived from an EMBL/GenBank/DDBJ whole genome shotgun (WGS) entry which is preliminary data.</text>
</comment>
<dbReference type="Proteomes" id="UP001596512">
    <property type="component" value="Unassembled WGS sequence"/>
</dbReference>
<keyword evidence="2" id="KW-0378">Hydrolase</keyword>
<accession>A0ABW2TK70</accession>
<keyword evidence="3" id="KW-1185">Reference proteome</keyword>
<dbReference type="InterPro" id="IPR013830">
    <property type="entry name" value="SGNH_hydro"/>
</dbReference>
<dbReference type="SUPFAM" id="SSF52266">
    <property type="entry name" value="SGNH hydrolase"/>
    <property type="match status" value="1"/>
</dbReference>
<name>A0ABW2TK70_9PSEU</name>
<evidence type="ECO:0000259" key="1">
    <source>
        <dbReference type="Pfam" id="PF13472"/>
    </source>
</evidence>
<dbReference type="Pfam" id="PF13472">
    <property type="entry name" value="Lipase_GDSL_2"/>
    <property type="match status" value="1"/>
</dbReference>
<evidence type="ECO:0000313" key="3">
    <source>
        <dbReference type="Proteomes" id="UP001596512"/>
    </source>
</evidence>
<dbReference type="PANTHER" id="PTHR30383:SF2">
    <property type="entry name" value="CELLULOSE-BINDING PROTEIN"/>
    <property type="match status" value="1"/>
</dbReference>
<dbReference type="EMBL" id="JBHTEY010000004">
    <property type="protein sequence ID" value="MFC7614079.1"/>
    <property type="molecule type" value="Genomic_DNA"/>
</dbReference>
<dbReference type="GO" id="GO:0016787">
    <property type="term" value="F:hydrolase activity"/>
    <property type="evidence" value="ECO:0007669"/>
    <property type="project" value="UniProtKB-KW"/>
</dbReference>
<reference evidence="3" key="1">
    <citation type="journal article" date="2019" name="Int. J. Syst. Evol. Microbiol.">
        <title>The Global Catalogue of Microorganisms (GCM) 10K type strain sequencing project: providing services to taxonomists for standard genome sequencing and annotation.</title>
        <authorList>
            <consortium name="The Broad Institute Genomics Platform"/>
            <consortium name="The Broad Institute Genome Sequencing Center for Infectious Disease"/>
            <person name="Wu L."/>
            <person name="Ma J."/>
        </authorList>
    </citation>
    <scope>NUCLEOTIDE SEQUENCE [LARGE SCALE GENOMIC DNA]</scope>
    <source>
        <strain evidence="3">JCM 17695</strain>
    </source>
</reference>
<dbReference type="InterPro" id="IPR036514">
    <property type="entry name" value="SGNH_hydro_sf"/>
</dbReference>
<dbReference type="Gene3D" id="3.40.50.1110">
    <property type="entry name" value="SGNH hydrolase"/>
    <property type="match status" value="1"/>
</dbReference>
<dbReference type="CDD" id="cd01833">
    <property type="entry name" value="XynB_like"/>
    <property type="match status" value="1"/>
</dbReference>
<dbReference type="EC" id="3.1.-.-" evidence="2"/>
<organism evidence="2 3">
    <name type="scientific">Actinokineospora soli</name>
    <dbReference type="NCBI Taxonomy" id="1048753"/>
    <lineage>
        <taxon>Bacteria</taxon>
        <taxon>Bacillati</taxon>
        <taxon>Actinomycetota</taxon>
        <taxon>Actinomycetes</taxon>
        <taxon>Pseudonocardiales</taxon>
        <taxon>Pseudonocardiaceae</taxon>
        <taxon>Actinokineospora</taxon>
    </lineage>
</organism>
<dbReference type="InterPro" id="IPR051532">
    <property type="entry name" value="Ester_Hydrolysis_Enzymes"/>
</dbReference>
<feature type="domain" description="SGNH hydrolase-type esterase" evidence="1">
    <location>
        <begin position="3"/>
        <end position="168"/>
    </location>
</feature>
<dbReference type="PANTHER" id="PTHR30383">
    <property type="entry name" value="THIOESTERASE 1/PROTEASE 1/LYSOPHOSPHOLIPASE L1"/>
    <property type="match status" value="1"/>
</dbReference>
<gene>
    <name evidence="2" type="ORF">ACFQV2_11495</name>
</gene>
<protein>
    <submittedName>
        <fullName evidence="2">SGNH/GDSL hydrolase family protein</fullName>
        <ecNumber evidence="2">3.1.-.-</ecNumber>
    </submittedName>
</protein>
<evidence type="ECO:0000313" key="2">
    <source>
        <dbReference type="EMBL" id="MFC7614079.1"/>
    </source>
</evidence>
<sequence length="275" mass="29316">MPFGDSITSAPGWRRLLRAGLDGRAEFVGTQGTAPDRHEGRSGTLVTDVAASGLFAGWLAQARPDVVLMHYGTNDLWRGTRSQAAIMTAYDDLLATLRAHDPEVRLLVARLLPMGPDDQPGCPARVVALNAAIDAWAAERGGITVVDQWTGFDVLTDTSDGVHPNAAGRPRWRPAGAPPWPRCSARVRVQLHQGRRQPEVLVRAEVPHGLDAEGGGKLLGVALAHAGQGRHGRVQHLGRGQVLVRLVELLRQVRGDGHASHSSFVGGDCAATLTP</sequence>